<proteinExistence type="predicted"/>
<feature type="non-terminal residue" evidence="1">
    <location>
        <position position="73"/>
    </location>
</feature>
<evidence type="ECO:0000313" key="1">
    <source>
        <dbReference type="EMBL" id="MDR8433394.1"/>
    </source>
</evidence>
<protein>
    <submittedName>
        <fullName evidence="1">Terminase</fullName>
    </submittedName>
</protein>
<gene>
    <name evidence="1" type="ORF">FPK63_20360</name>
</gene>
<accession>A0ABD5DUT0</accession>
<dbReference type="AlphaFoldDB" id="A0ABD5DUT0"/>
<dbReference type="EMBL" id="VMAF01000300">
    <property type="protein sequence ID" value="MDR8433394.1"/>
    <property type="molecule type" value="Genomic_DNA"/>
</dbReference>
<comment type="caution">
    <text evidence="1">The sequence shown here is derived from an EMBL/GenBank/DDBJ whole genome shotgun (WGS) entry which is preliminary data.</text>
</comment>
<sequence>MTYALDEIAPLIKEWTINVRLPEVMTEMTRRYYYKAAIEQNELSIQAELYKCSKDPVHWFNNWIWTYDPRGMA</sequence>
<organism evidence="1">
    <name type="scientific">Acinetobacter baumannii</name>
    <dbReference type="NCBI Taxonomy" id="470"/>
    <lineage>
        <taxon>Bacteria</taxon>
        <taxon>Pseudomonadati</taxon>
        <taxon>Pseudomonadota</taxon>
        <taxon>Gammaproteobacteria</taxon>
        <taxon>Moraxellales</taxon>
        <taxon>Moraxellaceae</taxon>
        <taxon>Acinetobacter</taxon>
        <taxon>Acinetobacter calcoaceticus/baumannii complex</taxon>
    </lineage>
</organism>
<reference evidence="1" key="1">
    <citation type="submission" date="2019-07" db="EMBL/GenBank/DDBJ databases">
        <title>Biological characteristics of mucoid Acinetobacter baumannii from a general hospital in China.</title>
        <authorList>
            <person name="Hua X."/>
            <person name="Yu Y."/>
        </authorList>
    </citation>
    <scope>NUCLEOTIDE SEQUENCE</scope>
    <source>
        <strain evidence="1">N8</strain>
    </source>
</reference>
<name>A0ABD5DUT0_ACIBA</name>